<keyword evidence="2" id="KW-1185">Reference proteome</keyword>
<accession>C7Q0E5</accession>
<dbReference type="KEGG" id="cai:Caci_8663"/>
<dbReference type="InterPro" id="IPR011008">
    <property type="entry name" value="Dimeric_a/b-barrel"/>
</dbReference>
<dbReference type="AlphaFoldDB" id="C7Q0E5"/>
<dbReference type="OrthoDB" id="255603at2"/>
<evidence type="ECO:0000313" key="2">
    <source>
        <dbReference type="Proteomes" id="UP000000851"/>
    </source>
</evidence>
<name>C7Q0E5_CATAD</name>
<protein>
    <submittedName>
        <fullName evidence="1">Uncharacterized protein</fullName>
    </submittedName>
</protein>
<dbReference type="Proteomes" id="UP000000851">
    <property type="component" value="Chromosome"/>
</dbReference>
<dbReference type="InParanoid" id="C7Q0E5"/>
<sequence>MAVLRIVRFTTDPAQTEEMLQTRAGLIAATRERFAGLTATRLARVDEATWIDHWQWESAEHMQRALDSVATIPGAQAAFALIADPSAEVAEVVEDGRRPAGEVAAAV</sequence>
<dbReference type="EMBL" id="CP001700">
    <property type="protein sequence ID" value="ACU77478.1"/>
    <property type="molecule type" value="Genomic_DNA"/>
</dbReference>
<evidence type="ECO:0000313" key="1">
    <source>
        <dbReference type="EMBL" id="ACU77478.1"/>
    </source>
</evidence>
<dbReference type="eggNOG" id="ENOG5033EEF">
    <property type="taxonomic scope" value="Bacteria"/>
</dbReference>
<gene>
    <name evidence="1" type="ordered locus">Caci_8663</name>
</gene>
<reference evidence="1 2" key="1">
    <citation type="journal article" date="2009" name="Stand. Genomic Sci.">
        <title>Complete genome sequence of Catenulispora acidiphila type strain (ID 139908).</title>
        <authorList>
            <person name="Copeland A."/>
            <person name="Lapidus A."/>
            <person name="Glavina Del Rio T."/>
            <person name="Nolan M."/>
            <person name="Lucas S."/>
            <person name="Chen F."/>
            <person name="Tice H."/>
            <person name="Cheng J.F."/>
            <person name="Bruce D."/>
            <person name="Goodwin L."/>
            <person name="Pitluck S."/>
            <person name="Mikhailova N."/>
            <person name="Pati A."/>
            <person name="Ivanova N."/>
            <person name="Mavromatis K."/>
            <person name="Chen A."/>
            <person name="Palaniappan K."/>
            <person name="Chain P."/>
            <person name="Land M."/>
            <person name="Hauser L."/>
            <person name="Chang Y.J."/>
            <person name="Jeffries C.D."/>
            <person name="Chertkov O."/>
            <person name="Brettin T."/>
            <person name="Detter J.C."/>
            <person name="Han C."/>
            <person name="Ali Z."/>
            <person name="Tindall B.J."/>
            <person name="Goker M."/>
            <person name="Bristow J."/>
            <person name="Eisen J.A."/>
            <person name="Markowitz V."/>
            <person name="Hugenholtz P."/>
            <person name="Kyrpides N.C."/>
            <person name="Klenk H.P."/>
        </authorList>
    </citation>
    <scope>NUCLEOTIDE SEQUENCE [LARGE SCALE GENOMIC DNA]</scope>
    <source>
        <strain evidence="2">DSM 44928 / JCM 14897 / NBRC 102108 / NRRL B-24433 / ID139908</strain>
    </source>
</reference>
<organism evidence="1 2">
    <name type="scientific">Catenulispora acidiphila (strain DSM 44928 / JCM 14897 / NBRC 102108 / NRRL B-24433 / ID139908)</name>
    <dbReference type="NCBI Taxonomy" id="479433"/>
    <lineage>
        <taxon>Bacteria</taxon>
        <taxon>Bacillati</taxon>
        <taxon>Actinomycetota</taxon>
        <taxon>Actinomycetes</taxon>
        <taxon>Catenulisporales</taxon>
        <taxon>Catenulisporaceae</taxon>
        <taxon>Catenulispora</taxon>
    </lineage>
</organism>
<dbReference type="SUPFAM" id="SSF54909">
    <property type="entry name" value="Dimeric alpha+beta barrel"/>
    <property type="match status" value="1"/>
</dbReference>
<dbReference type="RefSeq" id="WP_015797202.1">
    <property type="nucleotide sequence ID" value="NC_013131.1"/>
</dbReference>
<proteinExistence type="predicted"/>
<dbReference type="HOGENOM" id="CLU_2354619_0_0_11"/>